<comment type="subcellular location">
    <subcellularLocation>
        <location evidence="1">Membrane</location>
    </subcellularLocation>
</comment>
<dbReference type="GO" id="GO:0016020">
    <property type="term" value="C:membrane"/>
    <property type="evidence" value="ECO:0007669"/>
    <property type="project" value="UniProtKB-SubCell"/>
</dbReference>
<keyword evidence="6" id="KW-0472">Membrane</keyword>
<dbReference type="HAMAP" id="MF_01416">
    <property type="entry name" value="ATP_synth_delta_bact"/>
    <property type="match status" value="1"/>
</dbReference>
<keyword evidence="4" id="KW-0375">Hydrogen ion transport</keyword>
<geneLocation type="plastid" evidence="8"/>
<comment type="similarity">
    <text evidence="2">Belongs to the ATPase delta chain family.</text>
</comment>
<evidence type="ECO:0000256" key="5">
    <source>
        <dbReference type="ARBA" id="ARBA00023065"/>
    </source>
</evidence>
<evidence type="ECO:0000256" key="2">
    <source>
        <dbReference type="ARBA" id="ARBA00007046"/>
    </source>
</evidence>
<evidence type="ECO:0000256" key="6">
    <source>
        <dbReference type="ARBA" id="ARBA00023136"/>
    </source>
</evidence>
<reference evidence="8" key="1">
    <citation type="journal article" date="2020" name="Genome Biol. Evol.">
        <title>Comparative plastid genomics of Cryptomonas species reveals fine-scale genomic responses to loss of photosynthesis.</title>
        <authorList>
            <person name="Tanifuji G."/>
            <person name="Kamikawa R."/>
            <person name="Moore C.E."/>
            <person name="Mills T."/>
            <person name="Onodera N.T."/>
            <person name="Kashiyama Y."/>
            <person name="Archibald J.M."/>
            <person name="Inagaki Y."/>
            <person name="Hashimoto T."/>
        </authorList>
    </citation>
    <scope>NUCLEOTIDE SEQUENCE</scope>
    <source>
        <strain evidence="8">CCAC 1634 B</strain>
    </source>
</reference>
<protein>
    <submittedName>
        <fullName evidence="8">ATP synthase CF1 subunit delta</fullName>
    </submittedName>
</protein>
<dbReference type="NCBIfam" id="TIGR01145">
    <property type="entry name" value="ATP_synt_delta"/>
    <property type="match status" value="1"/>
</dbReference>
<organism evidence="8">
    <name type="scientific">Cryptomonas sp. CCAC 1634B</name>
    <dbReference type="NCBI Taxonomy" id="2051848"/>
    <lineage>
        <taxon>Eukaryota</taxon>
        <taxon>Cryptophyceae</taxon>
        <taxon>Cryptomonadales</taxon>
        <taxon>Cryptomonadaceae</taxon>
        <taxon>Cryptomonas</taxon>
    </lineage>
</organism>
<keyword evidence="3" id="KW-0813">Transport</keyword>
<name>A0A679C9S6_9CRYP</name>
<dbReference type="InterPro" id="IPR026015">
    <property type="entry name" value="ATP_synth_OSCP/delta_N_sf"/>
</dbReference>
<dbReference type="AlphaFoldDB" id="A0A679C9S6"/>
<keyword evidence="5" id="KW-0406">Ion transport</keyword>
<dbReference type="Pfam" id="PF00213">
    <property type="entry name" value="OSCP"/>
    <property type="match status" value="1"/>
</dbReference>
<gene>
    <name evidence="8" type="primary">atpD</name>
    <name evidence="8" type="ORF">CryM1634B_p002</name>
</gene>
<evidence type="ECO:0000313" key="8">
    <source>
        <dbReference type="EMBL" id="BBK20437.1"/>
    </source>
</evidence>
<dbReference type="EMBL" id="LC484193">
    <property type="protein sequence ID" value="BBK20437.1"/>
    <property type="molecule type" value="Genomic_DNA"/>
</dbReference>
<dbReference type="InterPro" id="IPR000711">
    <property type="entry name" value="ATPase_OSCP/dsu"/>
</dbReference>
<proteinExistence type="inferred from homology"/>
<dbReference type="PANTHER" id="PTHR11910">
    <property type="entry name" value="ATP SYNTHASE DELTA CHAIN"/>
    <property type="match status" value="1"/>
</dbReference>
<dbReference type="Gene3D" id="1.10.520.20">
    <property type="entry name" value="N-terminal domain of the delta subunit of the F1F0-ATP synthase"/>
    <property type="match status" value="1"/>
</dbReference>
<evidence type="ECO:0000256" key="1">
    <source>
        <dbReference type="ARBA" id="ARBA00004370"/>
    </source>
</evidence>
<evidence type="ECO:0000256" key="4">
    <source>
        <dbReference type="ARBA" id="ARBA00022781"/>
    </source>
</evidence>
<keyword evidence="7" id="KW-0066">ATP synthesis</keyword>
<dbReference type="PRINTS" id="PR00125">
    <property type="entry name" value="ATPASEDELTA"/>
</dbReference>
<keyword evidence="8" id="KW-0934">Plastid</keyword>
<dbReference type="GO" id="GO:0046933">
    <property type="term" value="F:proton-transporting ATP synthase activity, rotational mechanism"/>
    <property type="evidence" value="ECO:0007669"/>
    <property type="project" value="InterPro"/>
</dbReference>
<accession>A0A679C9S6</accession>
<sequence length="181" mass="20155">MNVKNSLAIRSYAEAFLKLRIHDSSDSIFADLDFVLSSIRNSPVLEKLLVTSKMNSQDKKKILMAIFNANVDAKTIRFLSFVCDHNKAPQLSFILLKTLELAYKAVRIEFVTITTSSPLSISQQDDLVAKLKLMTGATQIHLKIIHDPELIGGFTINIGSKVVDTSIKGCLQQLSRYLGIQ</sequence>
<evidence type="ECO:0000256" key="7">
    <source>
        <dbReference type="ARBA" id="ARBA00023310"/>
    </source>
</evidence>
<evidence type="ECO:0000256" key="3">
    <source>
        <dbReference type="ARBA" id="ARBA00022448"/>
    </source>
</evidence>
<dbReference type="SUPFAM" id="SSF47928">
    <property type="entry name" value="N-terminal domain of the delta subunit of the F1F0-ATP synthase"/>
    <property type="match status" value="1"/>
</dbReference>